<organism evidence="2 3">
    <name type="scientific">Nepenthes gracilis</name>
    <name type="common">Slender pitcher plant</name>
    <dbReference type="NCBI Taxonomy" id="150966"/>
    <lineage>
        <taxon>Eukaryota</taxon>
        <taxon>Viridiplantae</taxon>
        <taxon>Streptophyta</taxon>
        <taxon>Embryophyta</taxon>
        <taxon>Tracheophyta</taxon>
        <taxon>Spermatophyta</taxon>
        <taxon>Magnoliopsida</taxon>
        <taxon>eudicotyledons</taxon>
        <taxon>Gunneridae</taxon>
        <taxon>Pentapetalae</taxon>
        <taxon>Caryophyllales</taxon>
        <taxon>Nepenthaceae</taxon>
        <taxon>Nepenthes</taxon>
    </lineage>
</organism>
<gene>
    <name evidence="2" type="ORF">Nepgr_033725</name>
</gene>
<evidence type="ECO:0000256" key="1">
    <source>
        <dbReference type="SAM" id="SignalP"/>
    </source>
</evidence>
<protein>
    <submittedName>
        <fullName evidence="2">Uncharacterized protein</fullName>
    </submittedName>
</protein>
<keyword evidence="1" id="KW-0732">Signal</keyword>
<reference evidence="2" key="1">
    <citation type="submission" date="2023-05" db="EMBL/GenBank/DDBJ databases">
        <title>Nepenthes gracilis genome sequencing.</title>
        <authorList>
            <person name="Fukushima K."/>
        </authorList>
    </citation>
    <scope>NUCLEOTIDE SEQUENCE</scope>
    <source>
        <strain evidence="2">SING2019-196</strain>
    </source>
</reference>
<feature type="signal peptide" evidence="1">
    <location>
        <begin position="1"/>
        <end position="23"/>
    </location>
</feature>
<dbReference type="Proteomes" id="UP001279734">
    <property type="component" value="Unassembled WGS sequence"/>
</dbReference>
<dbReference type="EMBL" id="BSYO01000043">
    <property type="protein sequence ID" value="GMH31881.1"/>
    <property type="molecule type" value="Genomic_DNA"/>
</dbReference>
<sequence length="162" mass="18488">MWVLMQQIAGMLLDQFAPWWLRAFCPCPCWSAMEKKKREEDLAGQLVSSSVDQTTWLLSLGVGRNGLSQLARRIWTGVCSLHRLRMLVWCHADVAQLSSLAELRVRYAVSLAGMVLAVWWACRDMFLLIWCHAEQIGPCSLQRAWMKISVISAFDRGTCKMP</sequence>
<comment type="caution">
    <text evidence="2">The sequence shown here is derived from an EMBL/GenBank/DDBJ whole genome shotgun (WGS) entry which is preliminary data.</text>
</comment>
<feature type="chain" id="PRO_5042226470" evidence="1">
    <location>
        <begin position="24"/>
        <end position="162"/>
    </location>
</feature>
<proteinExistence type="predicted"/>
<keyword evidence="3" id="KW-1185">Reference proteome</keyword>
<evidence type="ECO:0000313" key="2">
    <source>
        <dbReference type="EMBL" id="GMH31881.1"/>
    </source>
</evidence>
<accession>A0AAD3TMG8</accession>
<dbReference type="AlphaFoldDB" id="A0AAD3TMG8"/>
<name>A0AAD3TMG8_NEPGR</name>
<evidence type="ECO:0000313" key="3">
    <source>
        <dbReference type="Proteomes" id="UP001279734"/>
    </source>
</evidence>